<dbReference type="Proteomes" id="UP001501822">
    <property type="component" value="Unassembled WGS sequence"/>
</dbReference>
<organism evidence="2 3">
    <name type="scientific">Actinoallomurus spadix</name>
    <dbReference type="NCBI Taxonomy" id="79912"/>
    <lineage>
        <taxon>Bacteria</taxon>
        <taxon>Bacillati</taxon>
        <taxon>Actinomycetota</taxon>
        <taxon>Actinomycetes</taxon>
        <taxon>Streptosporangiales</taxon>
        <taxon>Thermomonosporaceae</taxon>
        <taxon>Actinoallomurus</taxon>
    </lineage>
</organism>
<accession>A0ABN0X5C0</accession>
<evidence type="ECO:0000256" key="1">
    <source>
        <dbReference type="SAM" id="Phobius"/>
    </source>
</evidence>
<keyword evidence="1" id="KW-0472">Membrane</keyword>
<keyword evidence="1" id="KW-0812">Transmembrane</keyword>
<evidence type="ECO:0008006" key="4">
    <source>
        <dbReference type="Google" id="ProtNLM"/>
    </source>
</evidence>
<comment type="caution">
    <text evidence="2">The sequence shown here is derived from an EMBL/GenBank/DDBJ whole genome shotgun (WGS) entry which is preliminary data.</text>
</comment>
<reference evidence="2 3" key="1">
    <citation type="journal article" date="2019" name="Int. J. Syst. Evol. Microbiol.">
        <title>The Global Catalogue of Microorganisms (GCM) 10K type strain sequencing project: providing services to taxonomists for standard genome sequencing and annotation.</title>
        <authorList>
            <consortium name="The Broad Institute Genomics Platform"/>
            <consortium name="The Broad Institute Genome Sequencing Center for Infectious Disease"/>
            <person name="Wu L."/>
            <person name="Ma J."/>
        </authorList>
    </citation>
    <scope>NUCLEOTIDE SEQUENCE [LARGE SCALE GENOMIC DNA]</scope>
    <source>
        <strain evidence="2 3">JCM 3146</strain>
    </source>
</reference>
<protein>
    <recommendedName>
        <fullName evidence="4">Integral membrane protein</fullName>
    </recommendedName>
</protein>
<gene>
    <name evidence="2" type="ORF">GCM10010151_51410</name>
</gene>
<keyword evidence="3" id="KW-1185">Reference proteome</keyword>
<sequence length="107" mass="11556">MGVVVDSLDLLYLVADVIYVIGAAITLLGGVMLIANVRRWPKFTGRPTTPIHLKRSMGGLLIVASCVFAVGVAWKWAAVFASPLAVPLLVVQSRIKKHAEEYEHTSA</sequence>
<dbReference type="EMBL" id="BAAABM010000047">
    <property type="protein sequence ID" value="GAA0355520.1"/>
    <property type="molecule type" value="Genomic_DNA"/>
</dbReference>
<feature type="transmembrane region" description="Helical" evidence="1">
    <location>
        <begin position="58"/>
        <end position="77"/>
    </location>
</feature>
<name>A0ABN0X5C0_9ACTN</name>
<feature type="transmembrane region" description="Helical" evidence="1">
    <location>
        <begin position="12"/>
        <end position="37"/>
    </location>
</feature>
<keyword evidence="1" id="KW-1133">Transmembrane helix</keyword>
<proteinExistence type="predicted"/>
<evidence type="ECO:0000313" key="2">
    <source>
        <dbReference type="EMBL" id="GAA0355520.1"/>
    </source>
</evidence>
<evidence type="ECO:0000313" key="3">
    <source>
        <dbReference type="Proteomes" id="UP001501822"/>
    </source>
</evidence>